<keyword evidence="6" id="KW-0472">Membrane</keyword>
<reference evidence="7 8" key="1">
    <citation type="submission" date="2013-11" db="EMBL/GenBank/DDBJ databases">
        <title>Whole genome shotgun sequence of Vibrio halioticoli NBRC 102217.</title>
        <authorList>
            <person name="Isaki S."/>
            <person name="Kimura A."/>
            <person name="Ohji S."/>
            <person name="Hosoyama A."/>
            <person name="Fujita N."/>
            <person name="Hashimoto M."/>
            <person name="Hosoyama Y."/>
            <person name="Yamazoe A."/>
        </authorList>
    </citation>
    <scope>NUCLEOTIDE SEQUENCE [LARGE SCALE GENOMIC DNA]</scope>
    <source>
        <strain evidence="7 8">NBRC 102217</strain>
    </source>
</reference>
<dbReference type="PANTHER" id="PTHR30563">
    <property type="entry name" value="DNA RECOMBINATION PROTEIN RMUC"/>
    <property type="match status" value="1"/>
</dbReference>
<dbReference type="InterPro" id="IPR003798">
    <property type="entry name" value="DNA_recombination_RmuC"/>
</dbReference>
<feature type="coiled-coil region" evidence="5">
    <location>
        <begin position="41"/>
        <end position="75"/>
    </location>
</feature>
<proteinExistence type="inferred from homology"/>
<feature type="coiled-coil region" evidence="5">
    <location>
        <begin position="230"/>
        <end position="264"/>
    </location>
</feature>
<keyword evidence="4" id="KW-0233">DNA recombination</keyword>
<evidence type="ECO:0000313" key="7">
    <source>
        <dbReference type="EMBL" id="GAD89510.1"/>
    </source>
</evidence>
<dbReference type="OrthoDB" id="9765111at2"/>
<organism evidence="7 8">
    <name type="scientific">Vibrio halioticoli NBRC 102217</name>
    <dbReference type="NCBI Taxonomy" id="1219072"/>
    <lineage>
        <taxon>Bacteria</taxon>
        <taxon>Pseudomonadati</taxon>
        <taxon>Pseudomonadota</taxon>
        <taxon>Gammaproteobacteria</taxon>
        <taxon>Vibrionales</taxon>
        <taxon>Vibrionaceae</taxon>
        <taxon>Vibrio</taxon>
    </lineage>
</organism>
<feature type="transmembrane region" description="Helical" evidence="6">
    <location>
        <begin position="6"/>
        <end position="23"/>
    </location>
</feature>
<accession>V5HJS4</accession>
<dbReference type="Pfam" id="PF02646">
    <property type="entry name" value="RmuC"/>
    <property type="match status" value="1"/>
</dbReference>
<gene>
    <name evidence="7" type="primary">rmuC</name>
    <name evidence="7" type="ORF">VHA01S_021_00040</name>
</gene>
<keyword evidence="8" id="KW-1185">Reference proteome</keyword>
<evidence type="ECO:0000256" key="3">
    <source>
        <dbReference type="ARBA" id="ARBA00023054"/>
    </source>
</evidence>
<dbReference type="AlphaFoldDB" id="V5HJS4"/>
<dbReference type="RefSeq" id="WP_023403874.1">
    <property type="nucleotide sequence ID" value="NZ_BAUJ01000021.1"/>
</dbReference>
<protein>
    <submittedName>
        <fullName evidence="7">DNA recombination protein RmuC</fullName>
    </submittedName>
</protein>
<evidence type="ECO:0000256" key="4">
    <source>
        <dbReference type="ARBA" id="ARBA00023172"/>
    </source>
</evidence>
<dbReference type="EMBL" id="BAUJ01000021">
    <property type="protein sequence ID" value="GAD89510.1"/>
    <property type="molecule type" value="Genomic_DNA"/>
</dbReference>
<keyword evidence="6" id="KW-0812">Transmembrane</keyword>
<sequence>MNLTYVIFGLVLVIACAISYWLANRTQAQLKLELELANAELANQTEFAKGYQQKLEQAQEENGDLEVRCAQLGSEMQALRVSEHSYRKQLTEKEHLLRQATQALGQSQVAESSASASLKAKHEQLLAQSERALALNSELKELNEKYSIASGKIAELHTEMDTKEVHFKAQIELLKENKQELSKEFERLANEILERKGKAFKELNTESMSSILNPIHQELRGFKNKVEDIHSKESEQRVQLRTELQNLQKLNREITDQADKLTTALKGEKKVQGNWGELMLENVLDNSGLRLGTDYKREVSIDSEEGRFRPDAIVYLPQKKHLVIDAKTSLNAYTRYVNSEDVAEREIALREHASAVRDRINELSAKEYSKLPGINSPEVVVMFIPIESAYVEALKADPNLFQSALEKNILVATPTTLLTSLNIVRQLWRFEEQNKHTAELANRAEKFYTKLNTFLNSMEGVGKQLDKAKETYDRALGQLHTGKGNLIKQASEFKELGVAVTRELPSELVEKANLELEYHTPSPDFTVIEHNQG</sequence>
<comment type="function">
    <text evidence="1">Involved in DNA recombination.</text>
</comment>
<evidence type="ECO:0000313" key="8">
    <source>
        <dbReference type="Proteomes" id="UP000017800"/>
    </source>
</evidence>
<evidence type="ECO:0000256" key="1">
    <source>
        <dbReference type="ARBA" id="ARBA00003416"/>
    </source>
</evidence>
<dbReference type="GO" id="GO:0006310">
    <property type="term" value="P:DNA recombination"/>
    <property type="evidence" value="ECO:0007669"/>
    <property type="project" value="UniProtKB-KW"/>
</dbReference>
<evidence type="ECO:0000256" key="5">
    <source>
        <dbReference type="SAM" id="Coils"/>
    </source>
</evidence>
<dbReference type="eggNOG" id="COG1322">
    <property type="taxonomic scope" value="Bacteria"/>
</dbReference>
<dbReference type="Proteomes" id="UP000017800">
    <property type="component" value="Unassembled WGS sequence"/>
</dbReference>
<comment type="similarity">
    <text evidence="2">Belongs to the RmuC family.</text>
</comment>
<dbReference type="PANTHER" id="PTHR30563:SF0">
    <property type="entry name" value="DNA RECOMBINATION PROTEIN RMUC"/>
    <property type="match status" value="1"/>
</dbReference>
<evidence type="ECO:0000256" key="2">
    <source>
        <dbReference type="ARBA" id="ARBA00009840"/>
    </source>
</evidence>
<comment type="caution">
    <text evidence="7">The sequence shown here is derived from an EMBL/GenBank/DDBJ whole genome shotgun (WGS) entry which is preliminary data.</text>
</comment>
<name>V5HJS4_9VIBR</name>
<feature type="coiled-coil region" evidence="5">
    <location>
        <begin position="125"/>
        <end position="191"/>
    </location>
</feature>
<keyword evidence="3 5" id="KW-0175">Coiled coil</keyword>
<evidence type="ECO:0000256" key="6">
    <source>
        <dbReference type="SAM" id="Phobius"/>
    </source>
</evidence>
<keyword evidence="6" id="KW-1133">Transmembrane helix</keyword>